<evidence type="ECO:0000256" key="7">
    <source>
        <dbReference type="RuleBase" id="RU000437"/>
    </source>
</evidence>
<dbReference type="PRINTS" id="PR00077">
    <property type="entry name" value="GPDHDRGNASE"/>
</dbReference>
<dbReference type="PROSITE" id="PS00957">
    <property type="entry name" value="NAD_G3PDH"/>
    <property type="match status" value="1"/>
</dbReference>
<comment type="caution">
    <text evidence="11">The sequence shown here is derived from an EMBL/GenBank/DDBJ whole genome shotgun (WGS) entry which is preliminary data.</text>
</comment>
<dbReference type="InterPro" id="IPR008927">
    <property type="entry name" value="6-PGluconate_DH-like_C_sf"/>
</dbReference>
<comment type="similarity">
    <text evidence="1 7">Belongs to the NAD-dependent glycerol-3-phosphate dehydrogenase family.</text>
</comment>
<evidence type="ECO:0000259" key="9">
    <source>
        <dbReference type="Pfam" id="PF01210"/>
    </source>
</evidence>
<evidence type="ECO:0000313" key="11">
    <source>
        <dbReference type="EMBL" id="MDA3616393.1"/>
    </source>
</evidence>
<reference evidence="11 12" key="1">
    <citation type="submission" date="2022-12" db="EMBL/GenBank/DDBJ databases">
        <title>Chitinophagaceae gen. sp. nov., a new member of the family Chitinophagaceae, isolated from soil in a chemical factory.</title>
        <authorList>
            <person name="Ke Z."/>
        </authorList>
    </citation>
    <scope>NUCLEOTIDE SEQUENCE [LARGE SCALE GENOMIC DNA]</scope>
    <source>
        <strain evidence="11 12">LY-5</strain>
    </source>
</reference>
<accession>A0ABT4UQG2</accession>
<proteinExistence type="inferred from homology"/>
<keyword evidence="2" id="KW-0444">Lipid biosynthesis</keyword>
<keyword evidence="4" id="KW-0443">Lipid metabolism</keyword>
<evidence type="ECO:0000256" key="5">
    <source>
        <dbReference type="ARBA" id="ARBA00023209"/>
    </source>
</evidence>
<protein>
    <recommendedName>
        <fullName evidence="8">Glycerol-3-phosphate dehydrogenase</fullName>
        <ecNumber evidence="8">1.1.1.94</ecNumber>
    </recommendedName>
</protein>
<dbReference type="InterPro" id="IPR013328">
    <property type="entry name" value="6PGD_dom2"/>
</dbReference>
<dbReference type="Gene3D" id="1.10.1040.10">
    <property type="entry name" value="N-(1-d-carboxylethyl)-l-norvaline Dehydrogenase, domain 2"/>
    <property type="match status" value="1"/>
</dbReference>
<feature type="domain" description="Glycerol-3-phosphate dehydrogenase NAD-dependent C-terminal" evidence="10">
    <location>
        <begin position="180"/>
        <end position="325"/>
    </location>
</feature>
<evidence type="ECO:0000313" key="12">
    <source>
        <dbReference type="Proteomes" id="UP001210231"/>
    </source>
</evidence>
<evidence type="ECO:0000256" key="6">
    <source>
        <dbReference type="ARBA" id="ARBA00023264"/>
    </source>
</evidence>
<dbReference type="InterPro" id="IPR011128">
    <property type="entry name" value="G3P_DH_NAD-dep_N"/>
</dbReference>
<feature type="domain" description="Glycerol-3-phosphate dehydrogenase NAD-dependent N-terminal" evidence="9">
    <location>
        <begin position="4"/>
        <end position="157"/>
    </location>
</feature>
<keyword evidence="3 7" id="KW-0560">Oxidoreductase</keyword>
<keyword evidence="6" id="KW-1208">Phospholipid metabolism</keyword>
<dbReference type="RefSeq" id="WP_407032722.1">
    <property type="nucleotide sequence ID" value="NZ_JAQGEF010000029.1"/>
</dbReference>
<dbReference type="SUPFAM" id="SSF51735">
    <property type="entry name" value="NAD(P)-binding Rossmann-fold domains"/>
    <property type="match status" value="1"/>
</dbReference>
<evidence type="ECO:0000256" key="2">
    <source>
        <dbReference type="ARBA" id="ARBA00022516"/>
    </source>
</evidence>
<gene>
    <name evidence="11" type="ORF">O3P16_16390</name>
</gene>
<organism evidence="11 12">
    <name type="scientific">Polluticaenibacter yanchengensis</name>
    <dbReference type="NCBI Taxonomy" id="3014562"/>
    <lineage>
        <taxon>Bacteria</taxon>
        <taxon>Pseudomonadati</taxon>
        <taxon>Bacteroidota</taxon>
        <taxon>Chitinophagia</taxon>
        <taxon>Chitinophagales</taxon>
        <taxon>Chitinophagaceae</taxon>
        <taxon>Polluticaenibacter</taxon>
    </lineage>
</organism>
<evidence type="ECO:0000256" key="3">
    <source>
        <dbReference type="ARBA" id="ARBA00023002"/>
    </source>
</evidence>
<dbReference type="InterPro" id="IPR006168">
    <property type="entry name" value="G3P_DH_NAD-dep"/>
</dbReference>
<dbReference type="EMBL" id="JAQGEF010000029">
    <property type="protein sequence ID" value="MDA3616393.1"/>
    <property type="molecule type" value="Genomic_DNA"/>
</dbReference>
<dbReference type="InterPro" id="IPR036291">
    <property type="entry name" value="NAD(P)-bd_dom_sf"/>
</dbReference>
<comment type="catalytic activity">
    <reaction evidence="8">
        <text>sn-glycerol 3-phosphate + NADP(+) = dihydroxyacetone phosphate + NADPH + H(+)</text>
        <dbReference type="Rhea" id="RHEA:11096"/>
        <dbReference type="ChEBI" id="CHEBI:15378"/>
        <dbReference type="ChEBI" id="CHEBI:57597"/>
        <dbReference type="ChEBI" id="CHEBI:57642"/>
        <dbReference type="ChEBI" id="CHEBI:57783"/>
        <dbReference type="ChEBI" id="CHEBI:58349"/>
        <dbReference type="EC" id="1.1.1.94"/>
    </reaction>
</comment>
<dbReference type="SUPFAM" id="SSF48179">
    <property type="entry name" value="6-phosphogluconate dehydrogenase C-terminal domain-like"/>
    <property type="match status" value="1"/>
</dbReference>
<keyword evidence="5" id="KW-0594">Phospholipid biosynthesis</keyword>
<dbReference type="PANTHER" id="PTHR11728">
    <property type="entry name" value="GLYCEROL-3-PHOSPHATE DEHYDROGENASE"/>
    <property type="match status" value="1"/>
</dbReference>
<sequence length="334" mass="37455">MKFGLIGGGSWATAIAKLLTDNKNAINWWMRNTETLEYLKLRGHNPHYLSSVLFDKSLLLLNTNIEEVISNSDVVVICVPSTYLLDILEQLPRHIFKDKIIMSAVKGFIPHNNQLLHVYLHEQFGVDQNKYVSIMGPCHAEEVAAEKLSFLTFSGYDTTLTTLLSTKFKTYYLNTVVNSDLWGSQLAAILKNIYAVGAGIVHGLDYGDNFLSVYIANATNEMNVFLSQVMKHMDLQSQACNYCNSVYLGDLLVTCYSLHSRNRAFGNMIGKGYTVKVAQLEMNMVAEGYPATRAIFEINEKVGAAMPIASTIYNILYNGKNAKIAFKELQQQFK</sequence>
<dbReference type="PIRSF" id="PIRSF000114">
    <property type="entry name" value="Glycerol-3-P_dh"/>
    <property type="match status" value="1"/>
</dbReference>
<dbReference type="Proteomes" id="UP001210231">
    <property type="component" value="Unassembled WGS sequence"/>
</dbReference>
<keyword evidence="7" id="KW-0520">NAD</keyword>
<dbReference type="Pfam" id="PF01210">
    <property type="entry name" value="NAD_Gly3P_dh_N"/>
    <property type="match status" value="1"/>
</dbReference>
<evidence type="ECO:0000256" key="4">
    <source>
        <dbReference type="ARBA" id="ARBA00023098"/>
    </source>
</evidence>
<keyword evidence="12" id="KW-1185">Reference proteome</keyword>
<dbReference type="PANTHER" id="PTHR11728:SF1">
    <property type="entry name" value="GLYCEROL-3-PHOSPHATE DEHYDROGENASE [NAD(+)] 2, CHLOROPLASTIC"/>
    <property type="match status" value="1"/>
</dbReference>
<dbReference type="InterPro" id="IPR006109">
    <property type="entry name" value="G3P_DH_NAD-dep_C"/>
</dbReference>
<dbReference type="Gene3D" id="3.40.50.720">
    <property type="entry name" value="NAD(P)-binding Rossmann-like Domain"/>
    <property type="match status" value="1"/>
</dbReference>
<dbReference type="EC" id="1.1.1.94" evidence="8"/>
<evidence type="ECO:0000259" key="10">
    <source>
        <dbReference type="Pfam" id="PF07479"/>
    </source>
</evidence>
<evidence type="ECO:0000256" key="1">
    <source>
        <dbReference type="ARBA" id="ARBA00011009"/>
    </source>
</evidence>
<dbReference type="Pfam" id="PF07479">
    <property type="entry name" value="NAD_Gly3P_dh_C"/>
    <property type="match status" value="1"/>
</dbReference>
<evidence type="ECO:0000256" key="8">
    <source>
        <dbReference type="RuleBase" id="RU000439"/>
    </source>
</evidence>
<name>A0ABT4UQG2_9BACT</name>